<evidence type="ECO:0000313" key="3">
    <source>
        <dbReference type="EMBL" id="SPD02892.1"/>
    </source>
</evidence>
<dbReference type="PANTHER" id="PTHR42924:SF3">
    <property type="entry name" value="POLYMERASE_HISTIDINOL PHOSPHATASE N-TERMINAL DOMAIN-CONTAINING PROTEIN"/>
    <property type="match status" value="1"/>
</dbReference>
<proteinExistence type="predicted"/>
<name>A0A2N9GT81_FAGSY</name>
<dbReference type="InterPro" id="IPR052018">
    <property type="entry name" value="PHP_domain"/>
</dbReference>
<dbReference type="InterPro" id="IPR004330">
    <property type="entry name" value="FAR1_DNA_bnd_dom"/>
</dbReference>
<dbReference type="Gene3D" id="3.20.20.140">
    <property type="entry name" value="Metal-dependent hydrolases"/>
    <property type="match status" value="1"/>
</dbReference>
<accession>A0A2N9GT81</accession>
<evidence type="ECO:0000256" key="1">
    <source>
        <dbReference type="SAM" id="MobiDB-lite"/>
    </source>
</evidence>
<dbReference type="Pfam" id="PF03101">
    <property type="entry name" value="FAR1"/>
    <property type="match status" value="1"/>
</dbReference>
<dbReference type="FunFam" id="1.10.150.650:FF:000002">
    <property type="entry name" value="PHP domain-containing protein"/>
    <property type="match status" value="1"/>
</dbReference>
<evidence type="ECO:0000259" key="2">
    <source>
        <dbReference type="Pfam" id="PF03101"/>
    </source>
</evidence>
<dbReference type="GO" id="GO:0035312">
    <property type="term" value="F:5'-3' DNA exonuclease activity"/>
    <property type="evidence" value="ECO:0007669"/>
    <property type="project" value="TreeGrafter"/>
</dbReference>
<dbReference type="EMBL" id="OIVN01002347">
    <property type="protein sequence ID" value="SPD02892.1"/>
    <property type="molecule type" value="Genomic_DNA"/>
</dbReference>
<organism evidence="3">
    <name type="scientific">Fagus sylvatica</name>
    <name type="common">Beechnut</name>
    <dbReference type="NCBI Taxonomy" id="28930"/>
    <lineage>
        <taxon>Eukaryota</taxon>
        <taxon>Viridiplantae</taxon>
        <taxon>Streptophyta</taxon>
        <taxon>Embryophyta</taxon>
        <taxon>Tracheophyta</taxon>
        <taxon>Spermatophyta</taxon>
        <taxon>Magnoliopsida</taxon>
        <taxon>eudicotyledons</taxon>
        <taxon>Gunneridae</taxon>
        <taxon>Pentapetalae</taxon>
        <taxon>rosids</taxon>
        <taxon>fabids</taxon>
        <taxon>Fagales</taxon>
        <taxon>Fagaceae</taxon>
        <taxon>Fagus</taxon>
    </lineage>
</organism>
<reference evidence="3" key="1">
    <citation type="submission" date="2018-02" db="EMBL/GenBank/DDBJ databases">
        <authorList>
            <person name="Cohen D.B."/>
            <person name="Kent A.D."/>
        </authorList>
    </citation>
    <scope>NUCLEOTIDE SEQUENCE</scope>
</reference>
<feature type="domain" description="FAR1" evidence="2">
    <location>
        <begin position="405"/>
        <end position="492"/>
    </location>
</feature>
<dbReference type="Gene3D" id="1.10.150.650">
    <property type="match status" value="1"/>
</dbReference>
<dbReference type="PANTHER" id="PTHR42924">
    <property type="entry name" value="EXONUCLEASE"/>
    <property type="match status" value="1"/>
</dbReference>
<dbReference type="AlphaFoldDB" id="A0A2N9GT81"/>
<protein>
    <recommendedName>
        <fullName evidence="2">FAR1 domain-containing protein</fullName>
    </recommendedName>
</protein>
<dbReference type="SUPFAM" id="SSF89550">
    <property type="entry name" value="PHP domain-like"/>
    <property type="match status" value="1"/>
</dbReference>
<sequence>MSGIPEALEAARRFGIKIIPGVEISTMFSPSEKSELEEPVHILAYYSSCGPKRFEQLEKFLADIRDGRFLRAKNMVSKLNKLKLPLKWEHVSRIAGNGVAPGRLHVARAMVEAGYVENLKQAFSRYLFDGGPAYSTGSEPLAEEAIQLICHTGGVAVLAHPWALKNPVAVIRRLKEAGLHGMEVYRSDGKLAVYSDLADVYGLLKLGGSDYHGRGGHGESELGSVNLPVLAVHDFLKLARPIWCDAIREIFESYAKEPSDSNLARITRFGRTRIFKGGSPLSCGKDLIDRCLPLWLTNEERQNEEFEAIRDRDHRLSFEVAFDVSFGVLEHYTGAFNATVHVIVAVISTSEMDGVGSFVASASVVEDLPQPVEGNMQDTPESLLRNSVIEPRVGMEFGSLLDVIEFYKNYAYSKGFATMIRNSRKNKGFTETSYINLKCNREGTYNNLVDDASKKRSTIKNSCEAGIKVLMDSTDRKWRILGFIENHNHDLSPNKSRHFATFRRGYENVTYNEKDIHNFLDKERRLKCREGDGQDLHDYFVRMQGKNSNFYHALDLDDELRVRNVFWVDARSRAAYESFHDVITFDTTYLTNNSITLKVFMEQFENALRNKVENEILSDFEYFKGKLECSSSSPMEKQFEEAYTHEIFKRESVTVLLERYILDQWRKDIKRKHTYVSTCIDDVQHNLVLERYEKLHRLAISMLEIGAKSVENFNVLEKLIIDLKDNFPRSCDKQPLSQRKNSVGDSVDVPRTEVVRSLMVVKRKGCLRTKRLKSSMEEAVSKPKKKRNTAAARNVA</sequence>
<dbReference type="GO" id="GO:0004534">
    <property type="term" value="F:5'-3' RNA exonuclease activity"/>
    <property type="evidence" value="ECO:0007669"/>
    <property type="project" value="TreeGrafter"/>
</dbReference>
<gene>
    <name evidence="3" type="ORF">FSB_LOCUS30774</name>
</gene>
<dbReference type="InterPro" id="IPR016195">
    <property type="entry name" value="Pol/histidinol_Pase-like"/>
</dbReference>
<feature type="region of interest" description="Disordered" evidence="1">
    <location>
        <begin position="773"/>
        <end position="796"/>
    </location>
</feature>